<accession>A0A9P0H9A3</accession>
<feature type="compositionally biased region" description="Low complexity" evidence="1">
    <location>
        <begin position="289"/>
        <end position="302"/>
    </location>
</feature>
<keyword evidence="3" id="KW-1185">Reference proteome</keyword>
<evidence type="ECO:0000256" key="1">
    <source>
        <dbReference type="SAM" id="MobiDB-lite"/>
    </source>
</evidence>
<evidence type="ECO:0000313" key="2">
    <source>
        <dbReference type="EMBL" id="CAH1397786.1"/>
    </source>
</evidence>
<sequence>MLKWRLKNEHRRELRYFHEIIELTRNIANSFENDDRYRQIAHNLHHEKQLRRIIDHHIRRINRSDNSADISTTMLEVRERKHFFDEQYNFINVAISYGEMDFVYPQQLLNMSFERQRLIFKNIHRYNYSAHQLPSNDQLTSGEAVPRAMEEETYFDFEETSVDSSDSDSDKLPVLVPIQETESANNETTPLLLSMEEMPQEADEEIQKTESDEEIQKTESDEQIQKTESDEEIPKIESEITIITVSSASPTHQSTLQEVLKEVEEYLEKEAGVPAELPDIAKLSGDPVDPSGQPSQEQQSQQDDGEDSKEKTENGVQCPVFDPSLLAPGCSKWTRPRPI</sequence>
<organism evidence="2 3">
    <name type="scientific">Nezara viridula</name>
    <name type="common">Southern green stink bug</name>
    <name type="synonym">Cimex viridulus</name>
    <dbReference type="NCBI Taxonomy" id="85310"/>
    <lineage>
        <taxon>Eukaryota</taxon>
        <taxon>Metazoa</taxon>
        <taxon>Ecdysozoa</taxon>
        <taxon>Arthropoda</taxon>
        <taxon>Hexapoda</taxon>
        <taxon>Insecta</taxon>
        <taxon>Pterygota</taxon>
        <taxon>Neoptera</taxon>
        <taxon>Paraneoptera</taxon>
        <taxon>Hemiptera</taxon>
        <taxon>Heteroptera</taxon>
        <taxon>Panheteroptera</taxon>
        <taxon>Pentatomomorpha</taxon>
        <taxon>Pentatomoidea</taxon>
        <taxon>Pentatomidae</taxon>
        <taxon>Pentatominae</taxon>
        <taxon>Nezara</taxon>
    </lineage>
</organism>
<dbReference type="AlphaFoldDB" id="A0A9P0H9A3"/>
<dbReference type="OrthoDB" id="6630509at2759"/>
<dbReference type="Proteomes" id="UP001152798">
    <property type="component" value="Chromosome 4"/>
</dbReference>
<dbReference type="EMBL" id="OV725080">
    <property type="protein sequence ID" value="CAH1397786.1"/>
    <property type="molecule type" value="Genomic_DNA"/>
</dbReference>
<proteinExistence type="predicted"/>
<evidence type="ECO:0000313" key="3">
    <source>
        <dbReference type="Proteomes" id="UP001152798"/>
    </source>
</evidence>
<feature type="region of interest" description="Disordered" evidence="1">
    <location>
        <begin position="197"/>
        <end position="235"/>
    </location>
</feature>
<protein>
    <submittedName>
        <fullName evidence="2">Uncharacterized protein</fullName>
    </submittedName>
</protein>
<feature type="region of interest" description="Disordered" evidence="1">
    <location>
        <begin position="270"/>
        <end position="339"/>
    </location>
</feature>
<name>A0A9P0H9A3_NEZVI</name>
<reference evidence="2" key="1">
    <citation type="submission" date="2022-01" db="EMBL/GenBank/DDBJ databases">
        <authorList>
            <person name="King R."/>
        </authorList>
    </citation>
    <scope>NUCLEOTIDE SEQUENCE</scope>
</reference>
<gene>
    <name evidence="2" type="ORF">NEZAVI_LOCUS7557</name>
</gene>
<feature type="compositionally biased region" description="Basic and acidic residues" evidence="1">
    <location>
        <begin position="205"/>
        <end position="235"/>
    </location>
</feature>